<proteinExistence type="predicted"/>
<evidence type="ECO:0000313" key="2">
    <source>
        <dbReference type="EMBL" id="KAB1283814.1"/>
    </source>
</evidence>
<dbReference type="PANTHER" id="PTHR15434">
    <property type="entry name" value="HEAT SHOCK FACTOR 2-BINDING PROTEIN"/>
    <property type="match status" value="1"/>
</dbReference>
<evidence type="ECO:0000256" key="1">
    <source>
        <dbReference type="SAM" id="Coils"/>
    </source>
</evidence>
<dbReference type="InterPro" id="IPR039584">
    <property type="entry name" value="HSF2BP"/>
</dbReference>
<dbReference type="STRING" id="9838.ENSCDRP00005018641"/>
<feature type="coiled-coil region" evidence="1">
    <location>
        <begin position="50"/>
        <end position="116"/>
    </location>
</feature>
<keyword evidence="2" id="KW-0346">Stress response</keyword>
<evidence type="ECO:0000313" key="3">
    <source>
        <dbReference type="Proteomes" id="UP000299084"/>
    </source>
</evidence>
<sequence length="305" mass="33936">MGDAGAPEEAYRHMGTKEEFVKVRKYDLERLTTEVMQIRDFLPRILNGEVLESFQKLKTVEKNLERKEQELERLRMDCEHFKARLESVQADSLREKKEKLALRQQLNEARQQLLQQAEYCTEMGAAACTILWGVSSSEEVVKAILAGDKALKFFNITGQTMESFVKSLDGDVKELDSDENQFVFALAGIVTNVAAVACGREFLVTSSRVLLDTILQLLGDLKPGQCTRLKVYGLGECPSRLMLMSLYNVSINLKGLKYISESPGFIPLLWWLLSGKEGPPCALGAPRAACAPAPRRREGGGSVGS</sequence>
<comment type="caution">
    <text evidence="2">The sequence shown here is derived from an EMBL/GenBank/DDBJ whole genome shotgun (WGS) entry which is preliminary data.</text>
</comment>
<protein>
    <submittedName>
        <fullName evidence="2">Heat shock factor 2-binding protein</fullName>
    </submittedName>
</protein>
<dbReference type="GO" id="GO:0005829">
    <property type="term" value="C:cytosol"/>
    <property type="evidence" value="ECO:0007669"/>
    <property type="project" value="TreeGrafter"/>
</dbReference>
<keyword evidence="1" id="KW-0175">Coiled coil</keyword>
<reference evidence="2 3" key="1">
    <citation type="journal article" date="2019" name="Mol. Ecol. Resour.">
        <title>Improving Illumina assemblies with Hi-C and long reads: an example with the North African dromedary.</title>
        <authorList>
            <person name="Elbers J.P."/>
            <person name="Rogers M.F."/>
            <person name="Perelman P.L."/>
            <person name="Proskuryakova A.A."/>
            <person name="Serdyukova N.A."/>
            <person name="Johnson W.E."/>
            <person name="Horin P."/>
            <person name="Corander J."/>
            <person name="Murphy D."/>
            <person name="Burger P.A."/>
        </authorList>
    </citation>
    <scope>NUCLEOTIDE SEQUENCE [LARGE SCALE GENOMIC DNA]</scope>
    <source>
        <strain evidence="2">Drom800</strain>
        <tissue evidence="2">Blood</tissue>
    </source>
</reference>
<keyword evidence="3" id="KW-1185">Reference proteome</keyword>
<dbReference type="Proteomes" id="UP000299084">
    <property type="component" value="Unassembled WGS sequence"/>
</dbReference>
<name>A0A5N4EKM3_CAMDR</name>
<dbReference type="EMBL" id="JWIN03000001">
    <property type="protein sequence ID" value="KAB1283814.1"/>
    <property type="molecule type" value="Genomic_DNA"/>
</dbReference>
<gene>
    <name evidence="2" type="ORF">Cadr_000001220</name>
</gene>
<dbReference type="AlphaFoldDB" id="A0A5N4EKM3"/>
<organism evidence="2 3">
    <name type="scientific">Camelus dromedarius</name>
    <name type="common">Dromedary</name>
    <name type="synonym">Arabian camel</name>
    <dbReference type="NCBI Taxonomy" id="9838"/>
    <lineage>
        <taxon>Eukaryota</taxon>
        <taxon>Metazoa</taxon>
        <taxon>Chordata</taxon>
        <taxon>Craniata</taxon>
        <taxon>Vertebrata</taxon>
        <taxon>Euteleostomi</taxon>
        <taxon>Mammalia</taxon>
        <taxon>Eutheria</taxon>
        <taxon>Laurasiatheria</taxon>
        <taxon>Artiodactyla</taxon>
        <taxon>Tylopoda</taxon>
        <taxon>Camelidae</taxon>
        <taxon>Camelus</taxon>
    </lineage>
</organism>
<dbReference type="PANTHER" id="PTHR15434:SF2">
    <property type="entry name" value="HEAT SHOCK FACTOR 2-BINDING PROTEIN"/>
    <property type="match status" value="1"/>
</dbReference>
<accession>A0A5N4EKM3</accession>